<dbReference type="PRINTS" id="PR00097">
    <property type="entry name" value="ANTSNTHASEII"/>
</dbReference>
<dbReference type="Pfam" id="PF00117">
    <property type="entry name" value="GATase"/>
    <property type="match status" value="1"/>
</dbReference>
<proteinExistence type="predicted"/>
<organism evidence="8 9">
    <name type="scientific">Kineosporia succinea</name>
    <dbReference type="NCBI Taxonomy" id="84632"/>
    <lineage>
        <taxon>Bacteria</taxon>
        <taxon>Bacillati</taxon>
        <taxon>Actinomycetota</taxon>
        <taxon>Actinomycetes</taxon>
        <taxon>Kineosporiales</taxon>
        <taxon>Kineosporiaceae</taxon>
        <taxon>Kineosporia</taxon>
    </lineage>
</organism>
<evidence type="ECO:0000259" key="7">
    <source>
        <dbReference type="Pfam" id="PF00425"/>
    </source>
</evidence>
<feature type="domain" description="Chorismate-utilising enzyme C-terminal" evidence="7">
    <location>
        <begin position="61"/>
        <end position="327"/>
    </location>
</feature>
<keyword evidence="3" id="KW-0456">Lyase</keyword>
<dbReference type="Gene3D" id="3.60.120.10">
    <property type="entry name" value="Anthranilate synthase"/>
    <property type="match status" value="1"/>
</dbReference>
<dbReference type="PANTHER" id="PTHR11236">
    <property type="entry name" value="AMINOBENZOATE/ANTHRANILATE SYNTHASE"/>
    <property type="match status" value="1"/>
</dbReference>
<reference evidence="8 9" key="1">
    <citation type="submission" date="2023-07" db="EMBL/GenBank/DDBJ databases">
        <title>Sequencing the genomes of 1000 actinobacteria strains.</title>
        <authorList>
            <person name="Klenk H.-P."/>
        </authorList>
    </citation>
    <scope>NUCLEOTIDE SEQUENCE [LARGE SCALE GENOMIC DNA]</scope>
    <source>
        <strain evidence="8 9">DSM 44388</strain>
    </source>
</reference>
<dbReference type="InterPro" id="IPR005801">
    <property type="entry name" value="ADC_synthase"/>
</dbReference>
<dbReference type="InterPro" id="IPR019999">
    <property type="entry name" value="Anth_synth_I-like"/>
</dbReference>
<dbReference type="InterPro" id="IPR006221">
    <property type="entry name" value="TrpG/PapA_dom"/>
</dbReference>
<comment type="catalytic activity">
    <reaction evidence="4">
        <text>chorismate + L-glutamine = anthranilate + pyruvate + L-glutamate + H(+)</text>
        <dbReference type="Rhea" id="RHEA:21732"/>
        <dbReference type="ChEBI" id="CHEBI:15361"/>
        <dbReference type="ChEBI" id="CHEBI:15378"/>
        <dbReference type="ChEBI" id="CHEBI:16567"/>
        <dbReference type="ChEBI" id="CHEBI:29748"/>
        <dbReference type="ChEBI" id="CHEBI:29985"/>
        <dbReference type="ChEBI" id="CHEBI:58359"/>
        <dbReference type="EC" id="4.1.3.27"/>
    </reaction>
</comment>
<gene>
    <name evidence="8" type="ORF">J2S57_001181</name>
</gene>
<comment type="caution">
    <text evidence="8">The sequence shown here is derived from an EMBL/GenBank/DDBJ whole genome shotgun (WGS) entry which is preliminary data.</text>
</comment>
<dbReference type="Gene3D" id="3.40.50.880">
    <property type="match status" value="1"/>
</dbReference>
<sequence length="598" mass="63751">MLAAIGFRQIAERGFDVVDDGTPILVLQVTERIGVNLDELVAALPDGPHSFRETGYDVPDAAYERTVKDVLSQEIAGGEGSNFVIHRSLTGRIETEREPRAAAALGVLKRLLEGEQNAYWTFLLHTPRTTLVGATPERHVSLNDGVVTMNPISGTLRHPSGGFADESAHTVALERFLADVKERDELAMVVDEELKMMAAVTENGGRVSGPLLKPMAHLTHTEYVLDGRATADVRDILTATLFAPTVTGSPIRNACRVIARHERRGRRYYGGILALIDRDAQGQQRLDAPILIRTAEITPDGTVRIPAGATLVRGSRPDAELAETRAKSKGILSALTGPPLGTSPRPEGLGGRSPAGSTTTQGDPTGARLLDLLAARNHTLSTHWLRPPAATAPVNGRVLVVNAEDDFTAMLGHLLRCNGFEVTEHPWEDLAGPAGDELATTSAPVVIGPGPGDPRDIMDRRMRALRSLAHARLAVSLPTLGICLGHQIVSLALGLGVQRLPAPDQGRQRRIDLFGTERHVGFYNSFAVPVPGEPPAGVTLSTDDAGTFVTALRARNLAGFQFHPESVLTTDGGPILAAELARLTGTGSLLADVEAVPM</sequence>
<dbReference type="PRINTS" id="PR00096">
    <property type="entry name" value="GATASE"/>
</dbReference>
<evidence type="ECO:0000256" key="2">
    <source>
        <dbReference type="ARBA" id="ARBA00022962"/>
    </source>
</evidence>
<dbReference type="EC" id="4.1.3.27" evidence="1"/>
<dbReference type="SUPFAM" id="SSF52317">
    <property type="entry name" value="Class I glutamine amidotransferase-like"/>
    <property type="match status" value="1"/>
</dbReference>
<keyword evidence="8" id="KW-0032">Aminotransferase</keyword>
<dbReference type="InterPro" id="IPR015890">
    <property type="entry name" value="Chorismate_C"/>
</dbReference>
<feature type="domain" description="Glutamine amidotransferase" evidence="6">
    <location>
        <begin position="399"/>
        <end position="580"/>
    </location>
</feature>
<dbReference type="InterPro" id="IPR017926">
    <property type="entry name" value="GATASE"/>
</dbReference>
<dbReference type="Proteomes" id="UP001235712">
    <property type="component" value="Unassembled WGS sequence"/>
</dbReference>
<evidence type="ECO:0000256" key="1">
    <source>
        <dbReference type="ARBA" id="ARBA00012266"/>
    </source>
</evidence>
<dbReference type="PANTHER" id="PTHR11236:SF49">
    <property type="entry name" value="ANTHRANILATE SYNTHASE COMPONENT 1"/>
    <property type="match status" value="1"/>
</dbReference>
<accession>A0ABT9NYC7</accession>
<evidence type="ECO:0000313" key="8">
    <source>
        <dbReference type="EMBL" id="MDP9825432.1"/>
    </source>
</evidence>
<name>A0ABT9NYC7_9ACTN</name>
<feature type="region of interest" description="Disordered" evidence="5">
    <location>
        <begin position="332"/>
        <end position="365"/>
    </location>
</feature>
<dbReference type="PRINTS" id="PR00099">
    <property type="entry name" value="CPSGATASE"/>
</dbReference>
<keyword evidence="2" id="KW-0315">Glutamine amidotransferase</keyword>
<evidence type="ECO:0000256" key="3">
    <source>
        <dbReference type="ARBA" id="ARBA00023239"/>
    </source>
</evidence>
<dbReference type="EMBL" id="JAUSQZ010000001">
    <property type="protein sequence ID" value="MDP9825432.1"/>
    <property type="molecule type" value="Genomic_DNA"/>
</dbReference>
<evidence type="ECO:0000256" key="4">
    <source>
        <dbReference type="ARBA" id="ARBA00047683"/>
    </source>
</evidence>
<evidence type="ECO:0000313" key="9">
    <source>
        <dbReference type="Proteomes" id="UP001235712"/>
    </source>
</evidence>
<evidence type="ECO:0000259" key="6">
    <source>
        <dbReference type="Pfam" id="PF00117"/>
    </source>
</evidence>
<dbReference type="PROSITE" id="PS51273">
    <property type="entry name" value="GATASE_TYPE_1"/>
    <property type="match status" value="1"/>
</dbReference>
<dbReference type="GO" id="GO:0008483">
    <property type="term" value="F:transaminase activity"/>
    <property type="evidence" value="ECO:0007669"/>
    <property type="project" value="UniProtKB-KW"/>
</dbReference>
<dbReference type="CDD" id="cd01743">
    <property type="entry name" value="GATase1_Anthranilate_Synthase"/>
    <property type="match status" value="1"/>
</dbReference>
<dbReference type="Pfam" id="PF00425">
    <property type="entry name" value="Chorismate_bind"/>
    <property type="match status" value="1"/>
</dbReference>
<dbReference type="InterPro" id="IPR029062">
    <property type="entry name" value="Class_I_gatase-like"/>
</dbReference>
<evidence type="ECO:0000256" key="5">
    <source>
        <dbReference type="SAM" id="MobiDB-lite"/>
    </source>
</evidence>
<keyword evidence="8" id="KW-0808">Transferase</keyword>
<dbReference type="RefSeq" id="WP_307239202.1">
    <property type="nucleotide sequence ID" value="NZ_JAUSQZ010000001.1"/>
</dbReference>
<protein>
    <recommendedName>
        <fullName evidence="1">anthranilate synthase</fullName>
        <ecNumber evidence="1">4.1.3.27</ecNumber>
    </recommendedName>
</protein>
<keyword evidence="9" id="KW-1185">Reference proteome</keyword>
<dbReference type="SUPFAM" id="SSF56322">
    <property type="entry name" value="ADC synthase"/>
    <property type="match status" value="1"/>
</dbReference>